<organism evidence="1 2">
    <name type="scientific">Nakamurella leprariae</name>
    <dbReference type="NCBI Taxonomy" id="2803911"/>
    <lineage>
        <taxon>Bacteria</taxon>
        <taxon>Bacillati</taxon>
        <taxon>Actinomycetota</taxon>
        <taxon>Actinomycetes</taxon>
        <taxon>Nakamurellales</taxon>
        <taxon>Nakamurellaceae</taxon>
        <taxon>Nakamurella</taxon>
    </lineage>
</organism>
<dbReference type="InterPro" id="IPR005583">
    <property type="entry name" value="YaaA"/>
</dbReference>
<gene>
    <name evidence="1" type="ORF">JL106_08565</name>
</gene>
<reference evidence="1" key="1">
    <citation type="submission" date="2021-01" db="EMBL/GenBank/DDBJ databases">
        <title>YIM 132084 draft genome.</title>
        <authorList>
            <person name="An D."/>
        </authorList>
    </citation>
    <scope>NUCLEOTIDE SEQUENCE</scope>
    <source>
        <strain evidence="1">YIM 132084</strain>
    </source>
</reference>
<dbReference type="AlphaFoldDB" id="A0A938YGD8"/>
<dbReference type="PANTHER" id="PTHR30283">
    <property type="entry name" value="PEROXIDE STRESS RESPONSE PROTEIN YAAA"/>
    <property type="match status" value="1"/>
</dbReference>
<accession>A0A938YGD8</accession>
<dbReference type="RefSeq" id="WP_205260277.1">
    <property type="nucleotide sequence ID" value="NZ_JAERWK010000010.1"/>
</dbReference>
<proteinExistence type="predicted"/>
<dbReference type="Pfam" id="PF03883">
    <property type="entry name" value="H2O2_YaaD"/>
    <property type="match status" value="1"/>
</dbReference>
<name>A0A938YGD8_9ACTN</name>
<sequence length="251" mass="25622">MLILLPPSETKATGGDGAPVDPAGLVWADAPGLTAARERQLDRVVALCADLPAARAALGVSAGKDDEVLATAAVRTAPTLPAVARYTGVLFDHLDVPSLPPAARERAGRLLLISSALFGVVAGADRIPAYRLSAGSVLPGGPAVPAGWRPVLTPVLAAAADTHGLVLDLRSGAYAAFAPVPGAVGVRVLSERPDGSRTVVSHFSKAAKGRLARALLATRAEVGDVATMVRVARRAGLTVERPAPDRLDLIT</sequence>
<dbReference type="GO" id="GO:0005829">
    <property type="term" value="C:cytosol"/>
    <property type="evidence" value="ECO:0007669"/>
    <property type="project" value="TreeGrafter"/>
</dbReference>
<protein>
    <submittedName>
        <fullName evidence="1">Peroxide stress protein YaaA</fullName>
    </submittedName>
</protein>
<dbReference type="GO" id="GO:0033194">
    <property type="term" value="P:response to hydroperoxide"/>
    <property type="evidence" value="ECO:0007669"/>
    <property type="project" value="TreeGrafter"/>
</dbReference>
<dbReference type="PANTHER" id="PTHR30283:SF4">
    <property type="entry name" value="PEROXIDE STRESS RESISTANCE PROTEIN YAAA"/>
    <property type="match status" value="1"/>
</dbReference>
<keyword evidence="2" id="KW-1185">Reference proteome</keyword>
<dbReference type="EMBL" id="JAERWK010000010">
    <property type="protein sequence ID" value="MBM9467330.1"/>
    <property type="molecule type" value="Genomic_DNA"/>
</dbReference>
<evidence type="ECO:0000313" key="1">
    <source>
        <dbReference type="EMBL" id="MBM9467330.1"/>
    </source>
</evidence>
<comment type="caution">
    <text evidence="1">The sequence shown here is derived from an EMBL/GenBank/DDBJ whole genome shotgun (WGS) entry which is preliminary data.</text>
</comment>
<evidence type="ECO:0000313" key="2">
    <source>
        <dbReference type="Proteomes" id="UP000663792"/>
    </source>
</evidence>
<dbReference type="Proteomes" id="UP000663792">
    <property type="component" value="Unassembled WGS sequence"/>
</dbReference>